<proteinExistence type="predicted"/>
<evidence type="ECO:0000313" key="2">
    <source>
        <dbReference type="EMBL" id="EFF68830.1"/>
    </source>
</evidence>
<evidence type="ECO:0000313" key="3">
    <source>
        <dbReference type="Proteomes" id="UP000006238"/>
    </source>
</evidence>
<dbReference type="Proteomes" id="UP000006238">
    <property type="component" value="Unassembled WGS sequence"/>
</dbReference>
<keyword evidence="1" id="KW-0812">Transmembrane</keyword>
<dbReference type="EMBL" id="ABWN01000023">
    <property type="protein sequence ID" value="EFF68830.1"/>
    <property type="molecule type" value="Genomic_DNA"/>
</dbReference>
<comment type="caution">
    <text evidence="2">The sequence shown here is derived from an EMBL/GenBank/DDBJ whole genome shotgun (WGS) entry which is preliminary data.</text>
</comment>
<feature type="transmembrane region" description="Helical" evidence="1">
    <location>
        <begin position="7"/>
        <end position="27"/>
    </location>
</feature>
<accession>D4RYK6</accession>
<feature type="transmembrane region" description="Helical" evidence="1">
    <location>
        <begin position="176"/>
        <end position="198"/>
    </location>
</feature>
<name>D4RYK6_9FIRM</name>
<dbReference type="HOGENOM" id="CLU_1358353_0_0_9"/>
<sequence length="201" mass="22030">MKKKNVGGIVAIVLIAIVVVFSLVTNIRALTGDESDYKTVTLEGAGEFFDMKYSVNYIPTATVHYYYGVSDDVDGIIVFRASKSFYKKNFLSTGYAKGDGVTVKGKIIKLKAKESKMLKEKGTSSTYYLGTDKALNVEYKSNAIRGIVLAVFMIILGIVGVISIKKGLTEKKAFMIVFWILVFGAAIYILHLLSYGGLFGI</sequence>
<reference evidence="2 3" key="1">
    <citation type="submission" date="2010-02" db="EMBL/GenBank/DDBJ databases">
        <authorList>
            <person name="Weinstock G."/>
            <person name="Sodergren E."/>
            <person name="Clifton S."/>
            <person name="Fulton L."/>
            <person name="Fulton B."/>
            <person name="Courtney L."/>
            <person name="Fronick C."/>
            <person name="Harrison M."/>
            <person name="Strong C."/>
            <person name="Farmer C."/>
            <person name="Delahaunty K."/>
            <person name="Markovic C."/>
            <person name="Hall O."/>
            <person name="Minx P."/>
            <person name="Tomlinson C."/>
            <person name="Mitreva M."/>
            <person name="Nelson J."/>
            <person name="Hou S."/>
            <person name="Wollam A."/>
            <person name="Pepin K.H."/>
            <person name="Johnson M."/>
            <person name="Bhonagiri V."/>
            <person name="Zhang X."/>
            <person name="Suruliraj S."/>
            <person name="Warren W."/>
            <person name="Chinwalla A."/>
            <person name="Mardis E.R."/>
            <person name="Wilson R.K."/>
        </authorList>
    </citation>
    <scope>NUCLEOTIDE SEQUENCE [LARGE SCALE GENOMIC DNA]</scope>
    <source>
        <strain evidence="2 3">DSM 2876</strain>
    </source>
</reference>
<evidence type="ECO:0000256" key="1">
    <source>
        <dbReference type="SAM" id="Phobius"/>
    </source>
</evidence>
<feature type="transmembrane region" description="Helical" evidence="1">
    <location>
        <begin position="143"/>
        <end position="164"/>
    </location>
</feature>
<protein>
    <submittedName>
        <fullName evidence="2">Uncharacterized protein</fullName>
    </submittedName>
</protein>
<gene>
    <name evidence="2" type="ORF">BUTYVIB_00913</name>
</gene>
<keyword evidence="1" id="KW-0472">Membrane</keyword>
<dbReference type="STRING" id="45851.BHV86_00465"/>
<keyword evidence="1" id="KW-1133">Transmembrane helix</keyword>
<dbReference type="GeneID" id="98918791"/>
<dbReference type="RefSeq" id="WP_005602108.1">
    <property type="nucleotide sequence ID" value="NZ_GG663522.1"/>
</dbReference>
<keyword evidence="3" id="KW-1185">Reference proteome</keyword>
<dbReference type="AlphaFoldDB" id="D4RYK6"/>
<organism evidence="2 3">
    <name type="scientific">Eshraghiella crossota DSM 2876</name>
    <dbReference type="NCBI Taxonomy" id="511680"/>
    <lineage>
        <taxon>Bacteria</taxon>
        <taxon>Bacillati</taxon>
        <taxon>Bacillota</taxon>
        <taxon>Clostridia</taxon>
        <taxon>Lachnospirales</taxon>
        <taxon>Lachnospiraceae</taxon>
        <taxon>Eshraghiella</taxon>
    </lineage>
</organism>